<gene>
    <name evidence="1" type="ORF">EB796_011600</name>
</gene>
<evidence type="ECO:0000313" key="2">
    <source>
        <dbReference type="Proteomes" id="UP000593567"/>
    </source>
</evidence>
<comment type="caution">
    <text evidence="1">The sequence shown here is derived from an EMBL/GenBank/DDBJ whole genome shotgun (WGS) entry which is preliminary data.</text>
</comment>
<sequence length="199" mass="22692">MLNHTTEPVTIPPGKVLTRCCTVESIESPQSEGATPDAFEQEVKKWCQHLPALEKQAATQMLRRHQEVFSAHKYDLGRTDLKTEPQEWSEWLKPPMTHRHMSLVPNDMNDQRAEVAAEVTHAAVKAVPQINVEIDAIRQAQETDAVIGPVYRAFQKGVKPNVDQVGGETKALLRWWEELSLLGGRLMIKMRHRRAFRNQ</sequence>
<protein>
    <submittedName>
        <fullName evidence="1">Uncharacterized protein</fullName>
    </submittedName>
</protein>
<organism evidence="1 2">
    <name type="scientific">Bugula neritina</name>
    <name type="common">Brown bryozoan</name>
    <name type="synonym">Sertularia neritina</name>
    <dbReference type="NCBI Taxonomy" id="10212"/>
    <lineage>
        <taxon>Eukaryota</taxon>
        <taxon>Metazoa</taxon>
        <taxon>Spiralia</taxon>
        <taxon>Lophotrochozoa</taxon>
        <taxon>Bryozoa</taxon>
        <taxon>Gymnolaemata</taxon>
        <taxon>Cheilostomatida</taxon>
        <taxon>Flustrina</taxon>
        <taxon>Buguloidea</taxon>
        <taxon>Bugulidae</taxon>
        <taxon>Bugula</taxon>
    </lineage>
</organism>
<dbReference type="EMBL" id="VXIV02001757">
    <property type="protein sequence ID" value="KAF6030087.1"/>
    <property type="molecule type" value="Genomic_DNA"/>
</dbReference>
<dbReference type="Proteomes" id="UP000593567">
    <property type="component" value="Unassembled WGS sequence"/>
</dbReference>
<reference evidence="1" key="1">
    <citation type="submission" date="2020-06" db="EMBL/GenBank/DDBJ databases">
        <title>Draft genome of Bugula neritina, a colonial animal packing powerful symbionts and potential medicines.</title>
        <authorList>
            <person name="Rayko M."/>
        </authorList>
    </citation>
    <scope>NUCLEOTIDE SEQUENCE [LARGE SCALE GENOMIC DNA]</scope>
    <source>
        <strain evidence="1">Kwan_BN1</strain>
    </source>
</reference>
<evidence type="ECO:0000313" key="1">
    <source>
        <dbReference type="EMBL" id="KAF6030087.1"/>
    </source>
</evidence>
<proteinExistence type="predicted"/>
<dbReference type="AlphaFoldDB" id="A0A7J7JVV3"/>
<accession>A0A7J7JVV3</accession>
<name>A0A7J7JVV3_BUGNE</name>
<keyword evidence="2" id="KW-1185">Reference proteome</keyword>